<keyword evidence="5" id="KW-0418">Kinase</keyword>
<dbReference type="Gene3D" id="1.10.510.10">
    <property type="entry name" value="Transferase(Phosphotransferase) domain 1"/>
    <property type="match status" value="1"/>
</dbReference>
<dbReference type="Ensembl" id="ENSEEET00000064106.1">
    <property type="protein sequence ID" value="ENSEEEP00000063899.1"/>
    <property type="gene ID" value="ENSEEEG00000029048.1"/>
</dbReference>
<dbReference type="GO" id="GO:0035556">
    <property type="term" value="P:intracellular signal transduction"/>
    <property type="evidence" value="ECO:0007669"/>
    <property type="project" value="TreeGrafter"/>
</dbReference>
<evidence type="ECO:0000313" key="9">
    <source>
        <dbReference type="Proteomes" id="UP000314983"/>
    </source>
</evidence>
<keyword evidence="6" id="KW-0067">ATP-binding</keyword>
<reference evidence="8" key="3">
    <citation type="submission" date="2025-09" db="UniProtKB">
        <authorList>
            <consortium name="Ensembl"/>
        </authorList>
    </citation>
    <scope>IDENTIFICATION</scope>
</reference>
<keyword evidence="4" id="KW-0547">Nucleotide-binding</keyword>
<accession>A0AAY5F4S8</accession>
<dbReference type="Pfam" id="PF00069">
    <property type="entry name" value="Pkinase"/>
    <property type="match status" value="1"/>
</dbReference>
<keyword evidence="2" id="KW-0723">Serine/threonine-protein kinase</keyword>
<protein>
    <recommendedName>
        <fullName evidence="1">non-specific serine/threonine protein kinase</fullName>
        <ecNumber evidence="1">2.7.11.1</ecNumber>
    </recommendedName>
</protein>
<dbReference type="PROSITE" id="PS50011">
    <property type="entry name" value="PROTEIN_KINASE_DOM"/>
    <property type="match status" value="1"/>
</dbReference>
<dbReference type="GO" id="GO:0005524">
    <property type="term" value="F:ATP binding"/>
    <property type="evidence" value="ECO:0007669"/>
    <property type="project" value="UniProtKB-KW"/>
</dbReference>
<evidence type="ECO:0000256" key="1">
    <source>
        <dbReference type="ARBA" id="ARBA00012513"/>
    </source>
</evidence>
<sequence length="105" mass="12513">HTHTPHKVESITKLRQRFSLYSVAIKVIDKKKARQDSYVLKNMKREPRIQQLIVHPNVVRLLETLETEHCYYMALELCAGGDLMERICERKRLHEREHVYSLCVL</sequence>
<evidence type="ECO:0000256" key="2">
    <source>
        <dbReference type="ARBA" id="ARBA00022527"/>
    </source>
</evidence>
<dbReference type="PANTHER" id="PTHR24346">
    <property type="entry name" value="MAP/MICROTUBULE AFFINITY-REGULATING KINASE"/>
    <property type="match status" value="1"/>
</dbReference>
<dbReference type="GO" id="GO:0005737">
    <property type="term" value="C:cytoplasm"/>
    <property type="evidence" value="ECO:0007669"/>
    <property type="project" value="TreeGrafter"/>
</dbReference>
<dbReference type="InterPro" id="IPR000719">
    <property type="entry name" value="Prot_kinase_dom"/>
</dbReference>
<reference evidence="8" key="2">
    <citation type="submission" date="2025-08" db="UniProtKB">
        <authorList>
            <consortium name="Ensembl"/>
        </authorList>
    </citation>
    <scope>IDENTIFICATION</scope>
</reference>
<evidence type="ECO:0000256" key="6">
    <source>
        <dbReference type="ARBA" id="ARBA00022840"/>
    </source>
</evidence>
<feature type="domain" description="Protein kinase" evidence="7">
    <location>
        <begin position="1"/>
        <end position="105"/>
    </location>
</feature>
<dbReference type="SUPFAM" id="SSF56112">
    <property type="entry name" value="Protein kinase-like (PK-like)"/>
    <property type="match status" value="1"/>
</dbReference>
<evidence type="ECO:0000256" key="4">
    <source>
        <dbReference type="ARBA" id="ARBA00022741"/>
    </source>
</evidence>
<evidence type="ECO:0000256" key="5">
    <source>
        <dbReference type="ARBA" id="ARBA00022777"/>
    </source>
</evidence>
<dbReference type="GeneTree" id="ENSGT00940000165963"/>
<evidence type="ECO:0000259" key="7">
    <source>
        <dbReference type="PROSITE" id="PS50011"/>
    </source>
</evidence>
<dbReference type="InterPro" id="IPR011009">
    <property type="entry name" value="Kinase-like_dom_sf"/>
</dbReference>
<dbReference type="Proteomes" id="UP000314983">
    <property type="component" value="Chromosome 24"/>
</dbReference>
<name>A0AAY5F4S8_ELEEL</name>
<proteinExistence type="predicted"/>
<dbReference type="EC" id="2.7.11.1" evidence="1"/>
<keyword evidence="3" id="KW-0808">Transferase</keyword>
<reference evidence="8 9" key="1">
    <citation type="submission" date="2020-05" db="EMBL/GenBank/DDBJ databases">
        <title>Electrophorus electricus (electric eel) genome, fEleEle1, primary haplotype.</title>
        <authorList>
            <person name="Myers G."/>
            <person name="Meyer A."/>
            <person name="Fedrigo O."/>
            <person name="Formenti G."/>
            <person name="Rhie A."/>
            <person name="Tracey A."/>
            <person name="Sims Y."/>
            <person name="Jarvis E.D."/>
        </authorList>
    </citation>
    <scope>NUCLEOTIDE SEQUENCE [LARGE SCALE GENOMIC DNA]</scope>
</reference>
<keyword evidence="9" id="KW-1185">Reference proteome</keyword>
<evidence type="ECO:0000313" key="8">
    <source>
        <dbReference type="Ensembl" id="ENSEEEP00000063899.1"/>
    </source>
</evidence>
<dbReference type="GO" id="GO:0004674">
    <property type="term" value="F:protein serine/threonine kinase activity"/>
    <property type="evidence" value="ECO:0007669"/>
    <property type="project" value="UniProtKB-KW"/>
</dbReference>
<evidence type="ECO:0000256" key="3">
    <source>
        <dbReference type="ARBA" id="ARBA00022679"/>
    </source>
</evidence>
<organism evidence="8 9">
    <name type="scientific">Electrophorus electricus</name>
    <name type="common">Electric eel</name>
    <name type="synonym">Gymnotus electricus</name>
    <dbReference type="NCBI Taxonomy" id="8005"/>
    <lineage>
        <taxon>Eukaryota</taxon>
        <taxon>Metazoa</taxon>
        <taxon>Chordata</taxon>
        <taxon>Craniata</taxon>
        <taxon>Vertebrata</taxon>
        <taxon>Euteleostomi</taxon>
        <taxon>Actinopterygii</taxon>
        <taxon>Neopterygii</taxon>
        <taxon>Teleostei</taxon>
        <taxon>Ostariophysi</taxon>
        <taxon>Gymnotiformes</taxon>
        <taxon>Gymnotoidei</taxon>
        <taxon>Gymnotidae</taxon>
        <taxon>Electrophorus</taxon>
    </lineage>
</organism>
<dbReference type="PANTHER" id="PTHR24346:SF101">
    <property type="entry name" value="PROTEIN KINASE DOMAIN-CONTAINING PROTEIN"/>
    <property type="match status" value="1"/>
</dbReference>
<dbReference type="AlphaFoldDB" id="A0AAY5F4S8"/>